<keyword evidence="3" id="KW-1185">Reference proteome</keyword>
<name>Q03UR9_LEUMM</name>
<dbReference type="EnsemblBacteria" id="ABJ63053">
    <property type="protein sequence ID" value="ABJ63053"/>
    <property type="gene ID" value="LEUM_1983"/>
</dbReference>
<accession>Q03UR9</accession>
<dbReference type="EMBL" id="CP000414">
    <property type="protein sequence ID" value="ABJ63053.1"/>
    <property type="molecule type" value="Genomic_DNA"/>
</dbReference>
<keyword evidence="1" id="KW-0472">Membrane</keyword>
<sequence length="103" mass="11890">MNKGYFALWIIGIVVFIFDIRIVASLLRKGDERKHMIILKSGCFSFIVVIISLTLKCLTFLLGPILNIQFDNYTNHSDDFFSLTFAVVTFLFAVRYNRNKMGD</sequence>
<dbReference type="AlphaFoldDB" id="Q03UR9"/>
<gene>
    <name evidence="2" type="ordered locus">LEUM_1983</name>
</gene>
<organism evidence="2 3">
    <name type="scientific">Leuconostoc mesenteroides subsp. mesenteroides (strain ATCC 8293 / DSM 20343 / BCRC 11652 / CCM 1803 / JCM 6124 / NCDO 523 / NBRC 100496 / NCIMB 8023 / NCTC 12954 / NRRL B-1118 / 37Y)</name>
    <dbReference type="NCBI Taxonomy" id="203120"/>
    <lineage>
        <taxon>Bacteria</taxon>
        <taxon>Bacillati</taxon>
        <taxon>Bacillota</taxon>
        <taxon>Bacilli</taxon>
        <taxon>Lactobacillales</taxon>
        <taxon>Lactobacillaceae</taxon>
        <taxon>Leuconostoc</taxon>
    </lineage>
</organism>
<evidence type="ECO:0000313" key="2">
    <source>
        <dbReference type="EMBL" id="ABJ63053.1"/>
    </source>
</evidence>
<dbReference type="HOGENOM" id="CLU_2260303_0_0_9"/>
<proteinExistence type="predicted"/>
<reference evidence="2 3" key="1">
    <citation type="journal article" date="2006" name="Proc. Natl. Acad. Sci. U.S.A.">
        <title>Comparative genomics of the lactic acid bacteria.</title>
        <authorList>
            <person name="Makarova K."/>
            <person name="Slesarev A."/>
            <person name="Wolf Y."/>
            <person name="Sorokin A."/>
            <person name="Mirkin B."/>
            <person name="Koonin E."/>
            <person name="Pavlov A."/>
            <person name="Pavlova N."/>
            <person name="Karamychev V."/>
            <person name="Polouchine N."/>
            <person name="Shakhova V."/>
            <person name="Grigoriev I."/>
            <person name="Lou Y."/>
            <person name="Rohksar D."/>
            <person name="Lucas S."/>
            <person name="Huang K."/>
            <person name="Goodstein D.M."/>
            <person name="Hawkins T."/>
            <person name="Plengvidhya V."/>
            <person name="Welker D."/>
            <person name="Hughes J."/>
            <person name="Goh Y."/>
            <person name="Benson A."/>
            <person name="Baldwin K."/>
            <person name="Lee J.H."/>
            <person name="Diaz-Muniz I."/>
            <person name="Dosti B."/>
            <person name="Smeianov V."/>
            <person name="Wechter W."/>
            <person name="Barabote R."/>
            <person name="Lorca G."/>
            <person name="Altermann E."/>
            <person name="Barrangou R."/>
            <person name="Ganesan B."/>
            <person name="Xie Y."/>
            <person name="Rawsthorne H."/>
            <person name="Tamir D."/>
            <person name="Parker C."/>
            <person name="Breidt F."/>
            <person name="Broadbent J."/>
            <person name="Hutkins R."/>
            <person name="O'Sullivan D."/>
            <person name="Steele J."/>
            <person name="Unlu G."/>
            <person name="Saier M."/>
            <person name="Klaenhammer T."/>
            <person name="Richardson P."/>
            <person name="Kozyavkin S."/>
            <person name="Weimer B."/>
            <person name="Mills D."/>
        </authorList>
    </citation>
    <scope>NUCLEOTIDE SEQUENCE [LARGE SCALE GENOMIC DNA]</scope>
    <source>
        <strain evidence="3">ATCC 8293 / DSM 20343 / BCRC 11652 / CCM 1803 / JCM 6124 / NCDO 523 / NBRC 100496 / NCIMB 8023 / NCTC 12954 / NRRL B-1118 / 37Y</strain>
    </source>
</reference>
<feature type="transmembrane region" description="Helical" evidence="1">
    <location>
        <begin position="44"/>
        <end position="68"/>
    </location>
</feature>
<feature type="transmembrane region" description="Helical" evidence="1">
    <location>
        <begin position="6"/>
        <end position="24"/>
    </location>
</feature>
<feature type="transmembrane region" description="Helical" evidence="1">
    <location>
        <begin position="80"/>
        <end position="97"/>
    </location>
</feature>
<keyword evidence="1" id="KW-1133">Transmembrane helix</keyword>
<protein>
    <submittedName>
        <fullName evidence="2">Uncharacterized protein</fullName>
    </submittedName>
</protein>
<dbReference type="RefSeq" id="WP_011680511.1">
    <property type="nucleotide sequence ID" value="NC_008531.1"/>
</dbReference>
<keyword evidence="1" id="KW-0812">Transmembrane</keyword>
<dbReference type="Proteomes" id="UP000000362">
    <property type="component" value="Chromosome"/>
</dbReference>
<evidence type="ECO:0000313" key="3">
    <source>
        <dbReference type="Proteomes" id="UP000000362"/>
    </source>
</evidence>
<evidence type="ECO:0000256" key="1">
    <source>
        <dbReference type="SAM" id="Phobius"/>
    </source>
</evidence>
<dbReference type="KEGG" id="lme:LEUM_1983"/>
<dbReference type="GeneID" id="29577134"/>